<proteinExistence type="inferred from homology"/>
<dbReference type="InterPro" id="IPR002347">
    <property type="entry name" value="SDR_fam"/>
</dbReference>
<dbReference type="PANTHER" id="PTHR43490:SF99">
    <property type="entry name" value="SHORT-CHAIN DEHYDROGENASE_REDUCTASE"/>
    <property type="match status" value="1"/>
</dbReference>
<evidence type="ECO:0000256" key="1">
    <source>
        <dbReference type="ARBA" id="ARBA00006484"/>
    </source>
</evidence>
<evidence type="ECO:0000313" key="5">
    <source>
        <dbReference type="EMBL" id="MCD5310624.1"/>
    </source>
</evidence>
<dbReference type="PANTHER" id="PTHR43490">
    <property type="entry name" value="(+)-NEOMENTHOL DEHYDROGENASE"/>
    <property type="match status" value="1"/>
</dbReference>
<keyword evidence="6" id="KW-1185">Reference proteome</keyword>
<reference evidence="5" key="1">
    <citation type="submission" date="2021-11" db="EMBL/GenBank/DDBJ databases">
        <title>Streptomyces corallinus and Kineosporia corallina sp. nov., two new coral-derived marine actinobacteria.</title>
        <authorList>
            <person name="Buangrab K."/>
            <person name="Sutthacheep M."/>
            <person name="Yeemin T."/>
            <person name="Harunari E."/>
            <person name="Igarashi Y."/>
            <person name="Sripreechasak P."/>
            <person name="Kanchanasin P."/>
            <person name="Tanasupawat S."/>
            <person name="Phongsopitanun W."/>
        </authorList>
    </citation>
    <scope>NUCLEOTIDE SEQUENCE</scope>
    <source>
        <strain evidence="5">JCM 31032</strain>
    </source>
</reference>
<dbReference type="AlphaFoldDB" id="A0A9X1NBE2"/>
<comment type="caution">
    <text evidence="5">The sequence shown here is derived from an EMBL/GenBank/DDBJ whole genome shotgun (WGS) entry which is preliminary data.</text>
</comment>
<dbReference type="Pfam" id="PF00106">
    <property type="entry name" value="adh_short"/>
    <property type="match status" value="1"/>
</dbReference>
<dbReference type="RefSeq" id="WP_231439668.1">
    <property type="nucleotide sequence ID" value="NZ_JAJOMB010000003.1"/>
</dbReference>
<dbReference type="PRINTS" id="PR00081">
    <property type="entry name" value="GDHRDH"/>
</dbReference>
<dbReference type="Proteomes" id="UP001138997">
    <property type="component" value="Unassembled WGS sequence"/>
</dbReference>
<protein>
    <submittedName>
        <fullName evidence="5">SDR family oxidoreductase</fullName>
    </submittedName>
</protein>
<name>A0A9X1NBE2_9ACTN</name>
<gene>
    <name evidence="5" type="ORF">LR394_06935</name>
</gene>
<organism evidence="5 6">
    <name type="scientific">Kineosporia babensis</name>
    <dbReference type="NCBI Taxonomy" id="499548"/>
    <lineage>
        <taxon>Bacteria</taxon>
        <taxon>Bacillati</taxon>
        <taxon>Actinomycetota</taxon>
        <taxon>Actinomycetes</taxon>
        <taxon>Kineosporiales</taxon>
        <taxon>Kineosporiaceae</taxon>
        <taxon>Kineosporia</taxon>
    </lineage>
</organism>
<keyword evidence="2" id="KW-0521">NADP</keyword>
<sequence>MTTTHQTALVTGANKGIGFETARQLAQQGFTVWLGCRDAGRGEAAAKDLAADGDVRFVQLDVTDADSIQAAQEHIADRSGVLDVLINNAGIALGDQEGPASTMRPETIEKTFDVNYYGTLRVTQAFLPLVRKAEAGRIVNLSSSMGSLSMLTAPEQPLAQFGLSYAYATSKTLVSTLTGWLAVELKDTPVKVNSVCPGFNATDMNGNMGTQHPSEGAKVVVQAATLPADGPSGSFFDAGGPVGW</sequence>
<evidence type="ECO:0000313" key="6">
    <source>
        <dbReference type="Proteomes" id="UP001138997"/>
    </source>
</evidence>
<keyword evidence="3" id="KW-0560">Oxidoreductase</keyword>
<dbReference type="GO" id="GO:0016616">
    <property type="term" value="F:oxidoreductase activity, acting on the CH-OH group of donors, NAD or NADP as acceptor"/>
    <property type="evidence" value="ECO:0007669"/>
    <property type="project" value="InterPro"/>
</dbReference>
<dbReference type="InterPro" id="IPR045313">
    <property type="entry name" value="CBR1-like"/>
</dbReference>
<evidence type="ECO:0000256" key="4">
    <source>
        <dbReference type="RuleBase" id="RU000363"/>
    </source>
</evidence>
<dbReference type="CDD" id="cd05324">
    <property type="entry name" value="carb_red_PTCR-like_SDR_c"/>
    <property type="match status" value="1"/>
</dbReference>
<accession>A0A9X1NBE2</accession>
<comment type="similarity">
    <text evidence="1 4">Belongs to the short-chain dehydrogenases/reductases (SDR) family.</text>
</comment>
<dbReference type="InterPro" id="IPR036291">
    <property type="entry name" value="NAD(P)-bd_dom_sf"/>
</dbReference>
<dbReference type="PRINTS" id="PR00080">
    <property type="entry name" value="SDRFAMILY"/>
</dbReference>
<evidence type="ECO:0000256" key="2">
    <source>
        <dbReference type="ARBA" id="ARBA00022857"/>
    </source>
</evidence>
<dbReference type="SUPFAM" id="SSF51735">
    <property type="entry name" value="NAD(P)-binding Rossmann-fold domains"/>
    <property type="match status" value="1"/>
</dbReference>
<dbReference type="EMBL" id="JAJOMB010000003">
    <property type="protein sequence ID" value="MCD5310624.1"/>
    <property type="molecule type" value="Genomic_DNA"/>
</dbReference>
<evidence type="ECO:0000256" key="3">
    <source>
        <dbReference type="ARBA" id="ARBA00023002"/>
    </source>
</evidence>
<dbReference type="Gene3D" id="3.40.50.720">
    <property type="entry name" value="NAD(P)-binding Rossmann-like Domain"/>
    <property type="match status" value="1"/>
</dbReference>